<reference evidence="2 3" key="1">
    <citation type="journal article" date="2015" name="MBio">
        <title>Enzymatic Degradation of Phenazines Can Generate Energy and Protect Sensitive Organisms from Toxicity.</title>
        <authorList>
            <person name="Costa K.C."/>
            <person name="Bergkessel M."/>
            <person name="Saunders S."/>
            <person name="Korlach J."/>
            <person name="Newman D.K."/>
        </authorList>
    </citation>
    <scope>NUCLEOTIDE SEQUENCE [LARGE SCALE GENOMIC DNA]</scope>
    <source>
        <strain evidence="2 3">CT6</strain>
    </source>
</reference>
<sequence>MIIGGVGSAAGIGALVYAHIANANAKKSGKAADDSKQLAEQANDLARESNTIATDARQLAEEANEFSRRGEARETERHDVHWEGDWDRPGRYVLSKLGDDEAHAVTATVVYDGERVTQRADIITDNGHQLIFEFPTAVSDFREEVRDHRRRREADTTGLGLGSTWGMNVHRVDHRVEWTTPKGNPRLHEDGGLTMFDHFYPDN</sequence>
<accession>A0A0N9YFY5</accession>
<organism evidence="2 3">
    <name type="scientific">Mycolicibacterium fortuitum</name>
    <name type="common">Mycobacterium fortuitum</name>
    <dbReference type="NCBI Taxonomy" id="1766"/>
    <lineage>
        <taxon>Bacteria</taxon>
        <taxon>Bacillati</taxon>
        <taxon>Actinomycetota</taxon>
        <taxon>Actinomycetes</taxon>
        <taxon>Mycobacteriales</taxon>
        <taxon>Mycobacteriaceae</taxon>
        <taxon>Mycolicibacterium</taxon>
    </lineage>
</organism>
<evidence type="ECO:0000313" key="2">
    <source>
        <dbReference type="EMBL" id="ALI26572.1"/>
    </source>
</evidence>
<proteinExistence type="predicted"/>
<evidence type="ECO:0000256" key="1">
    <source>
        <dbReference type="SAM" id="MobiDB-lite"/>
    </source>
</evidence>
<feature type="compositionally biased region" description="Basic and acidic residues" evidence="1">
    <location>
        <begin position="65"/>
        <end position="81"/>
    </location>
</feature>
<name>A0A0N9YFY5_MYCFO</name>
<protein>
    <submittedName>
        <fullName evidence="2">Uncharacterized protein</fullName>
    </submittedName>
</protein>
<gene>
    <name evidence="2" type="ORF">XA26_27320</name>
</gene>
<feature type="region of interest" description="Disordered" evidence="1">
    <location>
        <begin position="62"/>
        <end position="81"/>
    </location>
</feature>
<dbReference type="KEGG" id="mft:XA26_27320"/>
<dbReference type="PATRIC" id="fig|1766.6.peg.2716"/>
<dbReference type="EMBL" id="CP011269">
    <property type="protein sequence ID" value="ALI26572.1"/>
    <property type="molecule type" value="Genomic_DNA"/>
</dbReference>
<dbReference type="AlphaFoldDB" id="A0A0N9YFY5"/>
<dbReference type="Proteomes" id="UP000057134">
    <property type="component" value="Chromosome"/>
</dbReference>
<evidence type="ECO:0000313" key="3">
    <source>
        <dbReference type="Proteomes" id="UP000057134"/>
    </source>
</evidence>
<keyword evidence="3" id="KW-1185">Reference proteome</keyword>